<dbReference type="PRINTS" id="PR01035">
    <property type="entry name" value="TCRTETA"/>
</dbReference>
<keyword evidence="7 8" id="KW-0472">Membrane</keyword>
<protein>
    <submittedName>
        <fullName evidence="10">MFS transporter</fullName>
    </submittedName>
</protein>
<accession>A0ABX2IEG2</accession>
<dbReference type="InterPro" id="IPR020846">
    <property type="entry name" value="MFS_dom"/>
</dbReference>
<dbReference type="InterPro" id="IPR011701">
    <property type="entry name" value="MFS"/>
</dbReference>
<feature type="transmembrane region" description="Helical" evidence="8">
    <location>
        <begin position="264"/>
        <end position="282"/>
    </location>
</feature>
<feature type="transmembrane region" description="Helical" evidence="8">
    <location>
        <begin position="387"/>
        <end position="406"/>
    </location>
</feature>
<evidence type="ECO:0000256" key="8">
    <source>
        <dbReference type="SAM" id="Phobius"/>
    </source>
</evidence>
<feature type="transmembrane region" description="Helical" evidence="8">
    <location>
        <begin position="146"/>
        <end position="170"/>
    </location>
</feature>
<dbReference type="PANTHER" id="PTHR23504">
    <property type="entry name" value="MAJOR FACILITATOR SUPERFAMILY DOMAIN-CONTAINING PROTEIN 10"/>
    <property type="match status" value="1"/>
</dbReference>
<dbReference type="PROSITE" id="PS50850">
    <property type="entry name" value="MFS"/>
    <property type="match status" value="1"/>
</dbReference>
<evidence type="ECO:0000256" key="5">
    <source>
        <dbReference type="ARBA" id="ARBA00022692"/>
    </source>
</evidence>
<keyword evidence="6 8" id="KW-1133">Transmembrane helix</keyword>
<evidence type="ECO:0000313" key="11">
    <source>
        <dbReference type="Proteomes" id="UP000778523"/>
    </source>
</evidence>
<dbReference type="SUPFAM" id="SSF103473">
    <property type="entry name" value="MFS general substrate transporter"/>
    <property type="match status" value="1"/>
</dbReference>
<comment type="similarity">
    <text evidence="3">Belongs to the major facilitator superfamily. TCR/Tet family.</text>
</comment>
<evidence type="ECO:0000259" key="9">
    <source>
        <dbReference type="PROSITE" id="PS50850"/>
    </source>
</evidence>
<name>A0ABX2IEG2_9RHOO</name>
<organism evidence="10 11">
    <name type="scientific">Uliginosibacterium aquaticum</name>
    <dbReference type="NCBI Taxonomy" id="2731212"/>
    <lineage>
        <taxon>Bacteria</taxon>
        <taxon>Pseudomonadati</taxon>
        <taxon>Pseudomonadota</taxon>
        <taxon>Betaproteobacteria</taxon>
        <taxon>Rhodocyclales</taxon>
        <taxon>Zoogloeaceae</taxon>
        <taxon>Uliginosibacterium</taxon>
    </lineage>
</organism>
<evidence type="ECO:0000256" key="6">
    <source>
        <dbReference type="ARBA" id="ARBA00022989"/>
    </source>
</evidence>
<feature type="transmembrane region" description="Helical" evidence="8">
    <location>
        <begin position="56"/>
        <end position="76"/>
    </location>
</feature>
<keyword evidence="5 8" id="KW-0812">Transmembrane</keyword>
<dbReference type="EMBL" id="JABCSC020000002">
    <property type="protein sequence ID" value="NSL55055.1"/>
    <property type="molecule type" value="Genomic_DNA"/>
</dbReference>
<reference evidence="10 11" key="1">
    <citation type="submission" date="2020-06" db="EMBL/GenBank/DDBJ databases">
        <title>Draft genome of Uliginosibacterium sp. IMCC34675.</title>
        <authorList>
            <person name="Song J."/>
        </authorList>
    </citation>
    <scope>NUCLEOTIDE SEQUENCE [LARGE SCALE GENOMIC DNA]</scope>
    <source>
        <strain evidence="10 11">IMCC34675</strain>
    </source>
</reference>
<evidence type="ECO:0000313" key="10">
    <source>
        <dbReference type="EMBL" id="NSL55055.1"/>
    </source>
</evidence>
<dbReference type="Gene3D" id="1.20.1250.20">
    <property type="entry name" value="MFS general substrate transporter like domains"/>
    <property type="match status" value="1"/>
</dbReference>
<feature type="transmembrane region" description="Helical" evidence="8">
    <location>
        <begin position="176"/>
        <end position="194"/>
    </location>
</feature>
<dbReference type="PROSITE" id="PS00216">
    <property type="entry name" value="SUGAR_TRANSPORT_1"/>
    <property type="match status" value="1"/>
</dbReference>
<feature type="transmembrane region" description="Helical" evidence="8">
    <location>
        <begin position="88"/>
        <end position="107"/>
    </location>
</feature>
<dbReference type="InterPro" id="IPR001958">
    <property type="entry name" value="Tet-R_TetA/multi-R_MdtG-like"/>
</dbReference>
<evidence type="ECO:0000256" key="7">
    <source>
        <dbReference type="ARBA" id="ARBA00023136"/>
    </source>
</evidence>
<evidence type="ECO:0000256" key="1">
    <source>
        <dbReference type="ARBA" id="ARBA00003279"/>
    </source>
</evidence>
<proteinExistence type="inferred from homology"/>
<feature type="transmembrane region" description="Helical" evidence="8">
    <location>
        <begin position="318"/>
        <end position="339"/>
    </location>
</feature>
<feature type="transmembrane region" description="Helical" evidence="8">
    <location>
        <begin position="113"/>
        <end position="134"/>
    </location>
</feature>
<dbReference type="InterPro" id="IPR036259">
    <property type="entry name" value="MFS_trans_sf"/>
</dbReference>
<dbReference type="Pfam" id="PF07690">
    <property type="entry name" value="MFS_1"/>
    <property type="match status" value="1"/>
</dbReference>
<feature type="domain" description="Major facilitator superfamily (MFS) profile" evidence="9">
    <location>
        <begin position="18"/>
        <end position="413"/>
    </location>
</feature>
<dbReference type="InterPro" id="IPR005829">
    <property type="entry name" value="Sugar_transporter_CS"/>
</dbReference>
<comment type="function">
    <text evidence="1">Resistance to tetracycline by an active tetracycline efflux. This is an energy-dependent process that decreases the accumulation of the antibiotic in whole cells. This protein functions as a metal-tetracycline/H(+) antiporter.</text>
</comment>
<dbReference type="Proteomes" id="UP000778523">
    <property type="component" value="Unassembled WGS sequence"/>
</dbReference>
<keyword evidence="11" id="KW-1185">Reference proteome</keyword>
<feature type="transmembrane region" description="Helical" evidence="8">
    <location>
        <begin position="21"/>
        <end position="44"/>
    </location>
</feature>
<comment type="subcellular location">
    <subcellularLocation>
        <location evidence="2">Membrane</location>
        <topology evidence="2">Multi-pass membrane protein</topology>
    </subcellularLocation>
</comment>
<sequence length="432" mass="45703">MNHPAPAPEQQSKGRSAGIGFIMITVLIDMISIGLIIPVLPALVGSFTRNPVEQAWWYGAVAFAFGFANFIGSPLLGALSDRYGRRPVLLLGFCGLALNFFATALATSLWMLVAVRLVGGAMQANAAVANAYVADITPPEQRARRFGMLGAMFGMGFILGPVMGGILGAINLHLPFFAAGSLAILNWLYGYFVLPESLPLERRKPIQWRTAVNPVASLRKLNQLKGVGPLVAVIALASLAQFILHTSWVLSNSFRFGWGPGENGWSLFAVGVMSVIVQGFLLKHFLRWFGARKLAAIGLASGAVAYFLWGMATQGWMMYAVIGCNVLAFGAMAAVQSLISNSAEAHNQGQTMGAVSSLNSLMAVLAPMLGAPLLATVSHLPPHDWRVGAPFFFCAALQAAAAVLAMRYLMTHKATLAAAAAAASSVPDSATP</sequence>
<keyword evidence="4" id="KW-0813">Transport</keyword>
<comment type="caution">
    <text evidence="10">The sequence shown here is derived from an EMBL/GenBank/DDBJ whole genome shotgun (WGS) entry which is preliminary data.</text>
</comment>
<feature type="transmembrane region" description="Helical" evidence="8">
    <location>
        <begin position="351"/>
        <end position="375"/>
    </location>
</feature>
<evidence type="ECO:0000256" key="3">
    <source>
        <dbReference type="ARBA" id="ARBA00007520"/>
    </source>
</evidence>
<feature type="transmembrane region" description="Helical" evidence="8">
    <location>
        <begin position="227"/>
        <end position="244"/>
    </location>
</feature>
<evidence type="ECO:0000256" key="4">
    <source>
        <dbReference type="ARBA" id="ARBA00022448"/>
    </source>
</evidence>
<dbReference type="PANTHER" id="PTHR23504:SF15">
    <property type="entry name" value="MAJOR FACILITATOR SUPERFAMILY (MFS) PROFILE DOMAIN-CONTAINING PROTEIN"/>
    <property type="match status" value="1"/>
</dbReference>
<feature type="transmembrane region" description="Helical" evidence="8">
    <location>
        <begin position="294"/>
        <end position="312"/>
    </location>
</feature>
<evidence type="ECO:0000256" key="2">
    <source>
        <dbReference type="ARBA" id="ARBA00004141"/>
    </source>
</evidence>
<gene>
    <name evidence="10" type="ORF">HJ583_008480</name>
</gene>